<sequence>MSKSFIASHRRSSPTIVRNTYATGPRNRQVFRYNKLKSRAFPLNKTLGSHFLYQKTWLETRKDGNGLHTLLIEDDDRVARLITLELRHAGWDVHWCNKGRDGLSEAIGGNYDVVILDLMLPDIDGIKVCQSLRQVSDTPILILTARDAVVDRVRGLDAGADDYLVKPFATMELLARMRALTRRPANVFHQDDTLKVGPLELYPMRHEVRLNNTPIELTRREFDLLQYFMQNVGITLTRDMILDRVWGWGYSGASNIVDVYVGYLRQKIGLPTDELNLVTIRGVGYVLKYENPS</sequence>
<dbReference type="EMBL" id="PXYX01000008">
    <property type="protein sequence ID" value="PSR28049.1"/>
    <property type="molecule type" value="Genomic_DNA"/>
</dbReference>
<evidence type="ECO:0000313" key="13">
    <source>
        <dbReference type="Proteomes" id="UP000242705"/>
    </source>
</evidence>
<evidence type="ECO:0000256" key="5">
    <source>
        <dbReference type="ARBA" id="ARBA00023125"/>
    </source>
</evidence>
<dbReference type="PROSITE" id="PS51755">
    <property type="entry name" value="OMPR_PHOB"/>
    <property type="match status" value="1"/>
</dbReference>
<dbReference type="AlphaFoldDB" id="A0A2T2X0N1"/>
<comment type="function">
    <text evidence="7">May play the central regulatory role in sporulation. It may be an element of the effector pathway responsible for the activation of sporulation genes in response to nutritional stress. Spo0A may act in concert with spo0H (a sigma factor) to control the expression of some genes that are critical to the sporulation process.</text>
</comment>
<dbReference type="PANTHER" id="PTHR48111:SF22">
    <property type="entry name" value="REGULATOR OF RPOS"/>
    <property type="match status" value="1"/>
</dbReference>
<comment type="caution">
    <text evidence="12">The sequence shown here is derived from an EMBL/GenBank/DDBJ whole genome shotgun (WGS) entry which is preliminary data.</text>
</comment>
<evidence type="ECO:0000256" key="2">
    <source>
        <dbReference type="ARBA" id="ARBA00022553"/>
    </source>
</evidence>
<evidence type="ECO:0000259" key="11">
    <source>
        <dbReference type="PROSITE" id="PS51755"/>
    </source>
</evidence>
<dbReference type="InterPro" id="IPR011006">
    <property type="entry name" value="CheY-like_superfamily"/>
</dbReference>
<dbReference type="Proteomes" id="UP000242705">
    <property type="component" value="Unassembled WGS sequence"/>
</dbReference>
<dbReference type="Pfam" id="PF00486">
    <property type="entry name" value="Trans_reg_C"/>
    <property type="match status" value="1"/>
</dbReference>
<dbReference type="GO" id="GO:0000156">
    <property type="term" value="F:phosphorelay response regulator activity"/>
    <property type="evidence" value="ECO:0007669"/>
    <property type="project" value="TreeGrafter"/>
</dbReference>
<dbReference type="CDD" id="cd17624">
    <property type="entry name" value="REC_OmpR_PmrA-like"/>
    <property type="match status" value="1"/>
</dbReference>
<gene>
    <name evidence="12" type="ORF">C7B47_06150</name>
</gene>
<dbReference type="SMART" id="SM00862">
    <property type="entry name" value="Trans_reg_C"/>
    <property type="match status" value="1"/>
</dbReference>
<feature type="modified residue" description="4-aspartylphosphate" evidence="8">
    <location>
        <position position="117"/>
    </location>
</feature>
<feature type="domain" description="Response regulatory" evidence="10">
    <location>
        <begin position="68"/>
        <end position="181"/>
    </location>
</feature>
<dbReference type="InterPro" id="IPR001867">
    <property type="entry name" value="OmpR/PhoB-type_DNA-bd"/>
</dbReference>
<dbReference type="Gene3D" id="1.10.10.10">
    <property type="entry name" value="Winged helix-like DNA-binding domain superfamily/Winged helix DNA-binding domain"/>
    <property type="match status" value="1"/>
</dbReference>
<feature type="domain" description="OmpR/PhoB-type" evidence="11">
    <location>
        <begin position="191"/>
        <end position="289"/>
    </location>
</feature>
<keyword evidence="2 8" id="KW-0597">Phosphoprotein</keyword>
<dbReference type="SUPFAM" id="SSF46894">
    <property type="entry name" value="C-terminal effector domain of the bipartite response regulators"/>
    <property type="match status" value="1"/>
</dbReference>
<evidence type="ECO:0000256" key="9">
    <source>
        <dbReference type="PROSITE-ProRule" id="PRU01091"/>
    </source>
</evidence>
<dbReference type="FunFam" id="3.40.50.2300:FF:000001">
    <property type="entry name" value="DNA-binding response regulator PhoB"/>
    <property type="match status" value="1"/>
</dbReference>
<evidence type="ECO:0000313" key="12">
    <source>
        <dbReference type="EMBL" id="PSR28049.1"/>
    </source>
</evidence>
<dbReference type="PANTHER" id="PTHR48111">
    <property type="entry name" value="REGULATOR OF RPOS"/>
    <property type="match status" value="1"/>
</dbReference>
<evidence type="ECO:0000256" key="6">
    <source>
        <dbReference type="ARBA" id="ARBA00023163"/>
    </source>
</evidence>
<name>A0A2T2X0N1_SULTH</name>
<keyword evidence="6" id="KW-0804">Transcription</keyword>
<feature type="DNA-binding region" description="OmpR/PhoB-type" evidence="9">
    <location>
        <begin position="191"/>
        <end position="289"/>
    </location>
</feature>
<evidence type="ECO:0000256" key="7">
    <source>
        <dbReference type="ARBA" id="ARBA00024867"/>
    </source>
</evidence>
<evidence type="ECO:0000256" key="4">
    <source>
        <dbReference type="ARBA" id="ARBA00023015"/>
    </source>
</evidence>
<keyword evidence="5 9" id="KW-0238">DNA-binding</keyword>
<organism evidence="12 13">
    <name type="scientific">Sulfobacillus thermosulfidooxidans</name>
    <dbReference type="NCBI Taxonomy" id="28034"/>
    <lineage>
        <taxon>Bacteria</taxon>
        <taxon>Bacillati</taxon>
        <taxon>Bacillota</taxon>
        <taxon>Clostridia</taxon>
        <taxon>Eubacteriales</taxon>
        <taxon>Clostridiales Family XVII. Incertae Sedis</taxon>
        <taxon>Sulfobacillus</taxon>
    </lineage>
</organism>
<keyword evidence="3" id="KW-0902">Two-component regulatory system</keyword>
<dbReference type="GO" id="GO:0005829">
    <property type="term" value="C:cytosol"/>
    <property type="evidence" value="ECO:0007669"/>
    <property type="project" value="TreeGrafter"/>
</dbReference>
<evidence type="ECO:0000256" key="8">
    <source>
        <dbReference type="PROSITE-ProRule" id="PRU00169"/>
    </source>
</evidence>
<dbReference type="SMART" id="SM00448">
    <property type="entry name" value="REC"/>
    <property type="match status" value="1"/>
</dbReference>
<dbReference type="GO" id="GO:0000976">
    <property type="term" value="F:transcription cis-regulatory region binding"/>
    <property type="evidence" value="ECO:0007669"/>
    <property type="project" value="TreeGrafter"/>
</dbReference>
<dbReference type="GO" id="GO:0006355">
    <property type="term" value="P:regulation of DNA-templated transcription"/>
    <property type="evidence" value="ECO:0007669"/>
    <property type="project" value="InterPro"/>
</dbReference>
<evidence type="ECO:0000256" key="1">
    <source>
        <dbReference type="ARBA" id="ARBA00018672"/>
    </source>
</evidence>
<dbReference type="InterPro" id="IPR039420">
    <property type="entry name" value="WalR-like"/>
</dbReference>
<evidence type="ECO:0000256" key="3">
    <source>
        <dbReference type="ARBA" id="ARBA00023012"/>
    </source>
</evidence>
<accession>A0A2T2X0N1</accession>
<proteinExistence type="predicted"/>
<dbReference type="InterPro" id="IPR036388">
    <property type="entry name" value="WH-like_DNA-bd_sf"/>
</dbReference>
<dbReference type="Gene3D" id="3.40.50.2300">
    <property type="match status" value="1"/>
</dbReference>
<dbReference type="Gene3D" id="6.10.250.690">
    <property type="match status" value="1"/>
</dbReference>
<dbReference type="InterPro" id="IPR016032">
    <property type="entry name" value="Sig_transdc_resp-reg_C-effctor"/>
</dbReference>
<dbReference type="FunFam" id="1.10.10.10:FF:000005">
    <property type="entry name" value="Two-component system response regulator"/>
    <property type="match status" value="1"/>
</dbReference>
<dbReference type="Pfam" id="PF00072">
    <property type="entry name" value="Response_reg"/>
    <property type="match status" value="1"/>
</dbReference>
<evidence type="ECO:0000259" key="10">
    <source>
        <dbReference type="PROSITE" id="PS50110"/>
    </source>
</evidence>
<reference evidence="12 13" key="1">
    <citation type="journal article" date="2014" name="BMC Genomics">
        <title>Comparison of environmental and isolate Sulfobacillus genomes reveals diverse carbon, sulfur, nitrogen, and hydrogen metabolisms.</title>
        <authorList>
            <person name="Justice N.B."/>
            <person name="Norman A."/>
            <person name="Brown C.T."/>
            <person name="Singh A."/>
            <person name="Thomas B.C."/>
            <person name="Banfield J.F."/>
        </authorList>
    </citation>
    <scope>NUCLEOTIDE SEQUENCE [LARGE SCALE GENOMIC DNA]</scope>
    <source>
        <strain evidence="12">AMDSBA5</strain>
    </source>
</reference>
<dbReference type="SUPFAM" id="SSF52172">
    <property type="entry name" value="CheY-like"/>
    <property type="match status" value="1"/>
</dbReference>
<keyword evidence="4" id="KW-0805">Transcription regulation</keyword>
<dbReference type="GO" id="GO:0032993">
    <property type="term" value="C:protein-DNA complex"/>
    <property type="evidence" value="ECO:0007669"/>
    <property type="project" value="TreeGrafter"/>
</dbReference>
<protein>
    <recommendedName>
        <fullName evidence="1">Stage 0 sporulation protein A homolog</fullName>
    </recommendedName>
</protein>
<dbReference type="CDD" id="cd00383">
    <property type="entry name" value="trans_reg_C"/>
    <property type="match status" value="1"/>
</dbReference>
<dbReference type="InterPro" id="IPR001789">
    <property type="entry name" value="Sig_transdc_resp-reg_receiver"/>
</dbReference>
<dbReference type="PROSITE" id="PS50110">
    <property type="entry name" value="RESPONSE_REGULATORY"/>
    <property type="match status" value="1"/>
</dbReference>